<proteinExistence type="predicted"/>
<name>A0A142BPQ9_9HYPH</name>
<reference evidence="1" key="1">
    <citation type="submission" date="2015-11" db="EMBL/GenBank/DDBJ databases">
        <title>Molecular characterization of pSinB plasmid of arsenite oxidizing, metalotolerant Sinorhizobium sp. M14 - insight into the heavy metal resistome of sinorhizobial extrachromosomal replicons.</title>
        <authorList>
            <person name="Romaniuk K."/>
            <person name="Decewicz P."/>
            <person name="Mielnicki S."/>
            <person name="Sklodowska A."/>
            <person name="Dziewit L."/>
            <person name="Drewniak L."/>
        </authorList>
    </citation>
    <scope>NUCLEOTIDE SEQUENCE</scope>
    <source>
        <strain evidence="1">M14</strain>
        <plasmid evidence="1">pSinB</plasmid>
    </source>
</reference>
<sequence>MILYDHSAQVLKDVSTSAEALFDYMDDPARIGSHMREPSMMMLGARMIYELDERAGRATGSVIKMHGSLLGLPLSVEEVIVDRRPPHRKTWRTFGRTRLAVIGAHQVGFEIMPAKGFCRLRIFINFNYPSSILGKLIGMMFGGAYARWCLRRMSEEAAAQFQPSVVAP</sequence>
<keyword evidence="1" id="KW-0614">Plasmid</keyword>
<gene>
    <name evidence="1" type="ORF">pSinB_208</name>
</gene>
<evidence type="ECO:0000313" key="1">
    <source>
        <dbReference type="EMBL" id="AMP35067.1"/>
    </source>
</evidence>
<accession>A0A142BPQ9</accession>
<dbReference type="SUPFAM" id="SSF55961">
    <property type="entry name" value="Bet v1-like"/>
    <property type="match status" value="1"/>
</dbReference>
<dbReference type="Gene3D" id="3.30.530.20">
    <property type="match status" value="1"/>
</dbReference>
<dbReference type="CDD" id="cd07812">
    <property type="entry name" value="SRPBCC"/>
    <property type="match status" value="1"/>
</dbReference>
<dbReference type="AlphaFoldDB" id="A0A142BPQ9"/>
<evidence type="ECO:0008006" key="2">
    <source>
        <dbReference type="Google" id="ProtNLM"/>
    </source>
</evidence>
<dbReference type="EMBL" id="KU140623">
    <property type="protein sequence ID" value="AMP35067.1"/>
    <property type="molecule type" value="Genomic_DNA"/>
</dbReference>
<protein>
    <recommendedName>
        <fullName evidence="2">Polyketide cyclase</fullName>
    </recommendedName>
</protein>
<dbReference type="InterPro" id="IPR023393">
    <property type="entry name" value="START-like_dom_sf"/>
</dbReference>
<geneLocation type="plasmid" evidence="1">
    <name>pSinB</name>
</geneLocation>
<organism evidence="1">
    <name type="scientific">Sinorhizobium sp. M14</name>
    <dbReference type="NCBI Taxonomy" id="430451"/>
    <lineage>
        <taxon>Bacteria</taxon>
        <taxon>Pseudomonadati</taxon>
        <taxon>Pseudomonadota</taxon>
        <taxon>Alphaproteobacteria</taxon>
        <taxon>Hyphomicrobiales</taxon>
        <taxon>Rhizobiaceae</taxon>
        <taxon>Sinorhizobium/Ensifer group</taxon>
        <taxon>Sinorhizobium</taxon>
    </lineage>
</organism>